<organism evidence="2 3">
    <name type="scientific">Echinicola vietnamensis (strain DSM 17526 / LMG 23754 / KMM 6221)</name>
    <dbReference type="NCBI Taxonomy" id="926556"/>
    <lineage>
        <taxon>Bacteria</taxon>
        <taxon>Pseudomonadati</taxon>
        <taxon>Bacteroidota</taxon>
        <taxon>Cytophagia</taxon>
        <taxon>Cytophagales</taxon>
        <taxon>Cyclobacteriaceae</taxon>
        <taxon>Echinicola</taxon>
    </lineage>
</organism>
<evidence type="ECO:0000256" key="1">
    <source>
        <dbReference type="SAM" id="Phobius"/>
    </source>
</evidence>
<dbReference type="STRING" id="926556.Echvi_2843"/>
<dbReference type="Proteomes" id="UP000010796">
    <property type="component" value="Chromosome"/>
</dbReference>
<feature type="transmembrane region" description="Helical" evidence="1">
    <location>
        <begin position="237"/>
        <end position="256"/>
    </location>
</feature>
<dbReference type="HOGENOM" id="CLU_741405_0_0_10"/>
<name>L0G0L6_ECHVK</name>
<gene>
    <name evidence="2" type="ordered locus">Echvi_2843</name>
</gene>
<feature type="transmembrane region" description="Helical" evidence="1">
    <location>
        <begin position="268"/>
        <end position="287"/>
    </location>
</feature>
<dbReference type="eggNOG" id="ENOG5031HES">
    <property type="taxonomic scope" value="Bacteria"/>
</dbReference>
<keyword evidence="3" id="KW-1185">Reference proteome</keyword>
<accession>L0G0L6</accession>
<feature type="transmembrane region" description="Helical" evidence="1">
    <location>
        <begin position="116"/>
        <end position="136"/>
    </location>
</feature>
<keyword evidence="1" id="KW-0812">Transmembrane</keyword>
<dbReference type="KEGG" id="evi:Echvi_2843"/>
<feature type="transmembrane region" description="Helical" evidence="1">
    <location>
        <begin position="142"/>
        <end position="165"/>
    </location>
</feature>
<evidence type="ECO:0000313" key="2">
    <source>
        <dbReference type="EMBL" id="AGA79082.1"/>
    </source>
</evidence>
<feature type="transmembrane region" description="Helical" evidence="1">
    <location>
        <begin position="333"/>
        <end position="364"/>
    </location>
</feature>
<dbReference type="AlphaFoldDB" id="L0G0L6"/>
<feature type="transmembrane region" description="Helical" evidence="1">
    <location>
        <begin position="205"/>
        <end position="225"/>
    </location>
</feature>
<reference evidence="3" key="1">
    <citation type="submission" date="2012-02" db="EMBL/GenBank/DDBJ databases">
        <title>The complete genome of Echinicola vietnamensis DSM 17526.</title>
        <authorList>
            <person name="Lucas S."/>
            <person name="Copeland A."/>
            <person name="Lapidus A."/>
            <person name="Glavina del Rio T."/>
            <person name="Dalin E."/>
            <person name="Tice H."/>
            <person name="Bruce D."/>
            <person name="Goodwin L."/>
            <person name="Pitluck S."/>
            <person name="Peters L."/>
            <person name="Ovchinnikova G."/>
            <person name="Teshima H."/>
            <person name="Kyrpides N."/>
            <person name="Mavromatis K."/>
            <person name="Ivanova N."/>
            <person name="Brettin T."/>
            <person name="Detter J.C."/>
            <person name="Han C."/>
            <person name="Larimer F."/>
            <person name="Land M."/>
            <person name="Hauser L."/>
            <person name="Markowitz V."/>
            <person name="Cheng J.-F."/>
            <person name="Hugenholtz P."/>
            <person name="Woyke T."/>
            <person name="Wu D."/>
            <person name="Brambilla E."/>
            <person name="Klenk H.-P."/>
            <person name="Eisen J.A."/>
        </authorList>
    </citation>
    <scope>NUCLEOTIDE SEQUENCE [LARGE SCALE GENOMIC DNA]</scope>
    <source>
        <strain evidence="3">DSM 17526 / LMG 23754 / KMM 6221</strain>
    </source>
</reference>
<protein>
    <submittedName>
        <fullName evidence="2">Uncharacterized protein</fullName>
    </submittedName>
</protein>
<feature type="transmembrane region" description="Helical" evidence="1">
    <location>
        <begin position="21"/>
        <end position="38"/>
    </location>
</feature>
<feature type="transmembrane region" description="Helical" evidence="1">
    <location>
        <begin position="53"/>
        <end position="81"/>
    </location>
</feature>
<feature type="transmembrane region" description="Helical" evidence="1">
    <location>
        <begin position="299"/>
        <end position="321"/>
    </location>
</feature>
<keyword evidence="1" id="KW-0472">Membrane</keyword>
<dbReference type="EMBL" id="CP003346">
    <property type="protein sequence ID" value="AGA79082.1"/>
    <property type="molecule type" value="Genomic_DNA"/>
</dbReference>
<sequence>MSLKVFKVFYNIFTKSFYRQKGALFLVVFGILFSHIFWMKPLGGHLTAAQETYFHLILLLSFAKEPIMVIVFFFLTLLWALESWKHIKAVLNLSSNRFIFYVFNSFGFKTQFHTWLLTYGLIFLPLLLIALSSLAVGLSYGYYFLPFILPVITILGMCCLSFITLSHINNIHLHKSIHYSLPFRRWLNKSFSNLFLFQLTHHLKLPLVLTKLLSGLIYAAFLILFDDLWSGMKVQMLLALVLACNNSYLIYEYRIFEETALKIMRNMPFSLVKLMFQKATLIIYLLLPEMVLICLNTSFPNQFILLLFCFSTAFLLCALLFQSIASAHYIRRLFFLFFTCTLLILFGLFWILIPMVTISAVILFKKFYFKFEYLP</sequence>
<keyword evidence="1" id="KW-1133">Transmembrane helix</keyword>
<evidence type="ECO:0000313" key="3">
    <source>
        <dbReference type="Proteomes" id="UP000010796"/>
    </source>
</evidence>
<proteinExistence type="predicted"/>